<evidence type="ECO:0000313" key="3">
    <source>
        <dbReference type="Proteomes" id="UP001500620"/>
    </source>
</evidence>
<organism evidence="2 3">
    <name type="scientific">Dactylosporangium darangshiense</name>
    <dbReference type="NCBI Taxonomy" id="579108"/>
    <lineage>
        <taxon>Bacteria</taxon>
        <taxon>Bacillati</taxon>
        <taxon>Actinomycetota</taxon>
        <taxon>Actinomycetes</taxon>
        <taxon>Micromonosporales</taxon>
        <taxon>Micromonosporaceae</taxon>
        <taxon>Dactylosporangium</taxon>
    </lineage>
</organism>
<feature type="signal peptide" evidence="1">
    <location>
        <begin position="1"/>
        <end position="29"/>
    </location>
</feature>
<comment type="caution">
    <text evidence="2">The sequence shown here is derived from an EMBL/GenBank/DDBJ whole genome shotgun (WGS) entry which is preliminary data.</text>
</comment>
<accession>A0ABP8D8T3</accession>
<feature type="chain" id="PRO_5045274655" evidence="1">
    <location>
        <begin position="30"/>
        <end position="65"/>
    </location>
</feature>
<name>A0ABP8D8T3_9ACTN</name>
<evidence type="ECO:0000256" key="1">
    <source>
        <dbReference type="SAM" id="SignalP"/>
    </source>
</evidence>
<sequence>MPTVRPRTARRLTVAGAALTLLTAGIAAAWPAEASLTVPSGWTVAWSDDSWRPRRTPAAARTSPT</sequence>
<reference evidence="3" key="1">
    <citation type="journal article" date="2019" name="Int. J. Syst. Evol. Microbiol.">
        <title>The Global Catalogue of Microorganisms (GCM) 10K type strain sequencing project: providing services to taxonomists for standard genome sequencing and annotation.</title>
        <authorList>
            <consortium name="The Broad Institute Genomics Platform"/>
            <consortium name="The Broad Institute Genome Sequencing Center for Infectious Disease"/>
            <person name="Wu L."/>
            <person name="Ma J."/>
        </authorList>
    </citation>
    <scope>NUCLEOTIDE SEQUENCE [LARGE SCALE GENOMIC DNA]</scope>
    <source>
        <strain evidence="3">JCM 17441</strain>
    </source>
</reference>
<dbReference type="Proteomes" id="UP001500620">
    <property type="component" value="Unassembled WGS sequence"/>
</dbReference>
<dbReference type="EMBL" id="BAABAT010000009">
    <property type="protein sequence ID" value="GAA4250148.1"/>
    <property type="molecule type" value="Genomic_DNA"/>
</dbReference>
<keyword evidence="3" id="KW-1185">Reference proteome</keyword>
<gene>
    <name evidence="2" type="ORF">GCM10022255_037290</name>
</gene>
<dbReference type="RefSeq" id="WP_345128260.1">
    <property type="nucleotide sequence ID" value="NZ_BAABAT010000009.1"/>
</dbReference>
<proteinExistence type="predicted"/>
<protein>
    <submittedName>
        <fullName evidence="2">Uncharacterized protein</fullName>
    </submittedName>
</protein>
<evidence type="ECO:0000313" key="2">
    <source>
        <dbReference type="EMBL" id="GAA4250148.1"/>
    </source>
</evidence>
<keyword evidence="1" id="KW-0732">Signal</keyword>